<dbReference type="PANTHER" id="PTHR33393:SF13">
    <property type="entry name" value="PGA BIOSYNTHESIS PROTEIN CAPA"/>
    <property type="match status" value="1"/>
</dbReference>
<dbReference type="Pfam" id="PF09587">
    <property type="entry name" value="PGA_cap"/>
    <property type="match status" value="1"/>
</dbReference>
<dbReference type="PANTHER" id="PTHR33393">
    <property type="entry name" value="POLYGLUTAMINE SYNTHESIS ACCESSORY PROTEIN RV0574C-RELATED"/>
    <property type="match status" value="1"/>
</dbReference>
<gene>
    <name evidence="4" type="ORF">HY768_07490</name>
</gene>
<dbReference type="InterPro" id="IPR052169">
    <property type="entry name" value="CW_Biosynth-Accessory"/>
</dbReference>
<evidence type="ECO:0000256" key="1">
    <source>
        <dbReference type="ARBA" id="ARBA00005662"/>
    </source>
</evidence>
<organism evidence="4 5">
    <name type="scientific">candidate division TA06 bacterium</name>
    <dbReference type="NCBI Taxonomy" id="2250710"/>
    <lineage>
        <taxon>Bacteria</taxon>
        <taxon>Bacteria division TA06</taxon>
    </lineage>
</organism>
<dbReference type="EMBL" id="JACQXR010000099">
    <property type="protein sequence ID" value="MBI4727051.1"/>
    <property type="molecule type" value="Genomic_DNA"/>
</dbReference>
<comment type="similarity">
    <text evidence="1">Belongs to the CapA family.</text>
</comment>
<evidence type="ECO:0000313" key="5">
    <source>
        <dbReference type="Proteomes" id="UP000736328"/>
    </source>
</evidence>
<dbReference type="InterPro" id="IPR019079">
    <property type="entry name" value="Capsule_synth_CapA"/>
</dbReference>
<evidence type="ECO:0000256" key="2">
    <source>
        <dbReference type="SAM" id="SignalP"/>
    </source>
</evidence>
<comment type="caution">
    <text evidence="4">The sequence shown here is derived from an EMBL/GenBank/DDBJ whole genome shotgun (WGS) entry which is preliminary data.</text>
</comment>
<feature type="domain" description="Capsule synthesis protein CapA" evidence="3">
    <location>
        <begin position="28"/>
        <end position="265"/>
    </location>
</feature>
<dbReference type="CDD" id="cd07381">
    <property type="entry name" value="MPP_CapA"/>
    <property type="match status" value="1"/>
</dbReference>
<proteinExistence type="inferred from homology"/>
<feature type="signal peptide" evidence="2">
    <location>
        <begin position="1"/>
        <end position="20"/>
    </location>
</feature>
<feature type="chain" id="PRO_5037415177" evidence="2">
    <location>
        <begin position="21"/>
        <end position="341"/>
    </location>
</feature>
<keyword evidence="2" id="KW-0732">Signal</keyword>
<accession>A0A933IA70</accession>
<dbReference type="AlphaFoldDB" id="A0A933IA70"/>
<reference evidence="4" key="1">
    <citation type="submission" date="2020-07" db="EMBL/GenBank/DDBJ databases">
        <title>Huge and variable diversity of episymbiotic CPR bacteria and DPANN archaea in groundwater ecosystems.</title>
        <authorList>
            <person name="He C.Y."/>
            <person name="Keren R."/>
            <person name="Whittaker M."/>
            <person name="Farag I.F."/>
            <person name="Doudna J."/>
            <person name="Cate J.H.D."/>
            <person name="Banfield J.F."/>
        </authorList>
    </citation>
    <scope>NUCLEOTIDE SEQUENCE</scope>
    <source>
        <strain evidence="4">NC_groundwater_1520_Pr4_B-0.1um_53_5</strain>
    </source>
</reference>
<name>A0A933IA70_UNCT6</name>
<dbReference type="Proteomes" id="UP000736328">
    <property type="component" value="Unassembled WGS sequence"/>
</dbReference>
<sequence length="341" mass="37254">MKIPYLSIFFVFISLTTVLTQNNSGPVSILAVGDVMTGGSMASWVNDSGVNYPFANTRSLIRQADIAICNLEAPYGVKGKAFKKKFVFLVPPRLAAGIKNAGFDAVALANNHMMDYGPEPLKVTLALLDSLGIAHSGAGMNLADARKPAVVERRGIKIAFLSYSRVHPVQFWASTKKPGTAPAYENQIKEDIKRSQELADIVVVSFHWGAELMETPKQYQKDLAHLCIDNGADMVLGHHPHILQGLELYQGKLIAYSLGNFAFGSRSRKCTESVILKTNFDSTGLKRIELMPLCVDNNKVFFKPTPLSGPEGFAVLENLARLSKDLGFVFEPTDSTAVAEF</sequence>
<dbReference type="SUPFAM" id="SSF56300">
    <property type="entry name" value="Metallo-dependent phosphatases"/>
    <property type="match status" value="1"/>
</dbReference>
<evidence type="ECO:0000259" key="3">
    <source>
        <dbReference type="SMART" id="SM00854"/>
    </source>
</evidence>
<dbReference type="InterPro" id="IPR029052">
    <property type="entry name" value="Metallo-depent_PP-like"/>
</dbReference>
<dbReference type="Gene3D" id="3.60.21.10">
    <property type="match status" value="1"/>
</dbReference>
<protein>
    <submittedName>
        <fullName evidence="4">CapA family protein</fullName>
    </submittedName>
</protein>
<dbReference type="SMART" id="SM00854">
    <property type="entry name" value="PGA_cap"/>
    <property type="match status" value="1"/>
</dbReference>
<evidence type="ECO:0000313" key="4">
    <source>
        <dbReference type="EMBL" id="MBI4727051.1"/>
    </source>
</evidence>